<protein>
    <submittedName>
        <fullName evidence="3">PINc domain-containing protein</fullName>
    </submittedName>
</protein>
<reference evidence="3" key="1">
    <citation type="submission" date="2016-06" db="UniProtKB">
        <authorList>
            <consortium name="WormBaseParasite"/>
        </authorList>
    </citation>
    <scope>IDENTIFICATION</scope>
</reference>
<sequence length="146" mass="15909">MQFDSDLVSRPHPPEDTDFYDRRKLAALIFTTAVFAVLQSGIEKQRLSGSQTIDHFNAGKMDLDQLLEETTKGQRITVEWQNLGLHIISVKGGNPSPRASGRRWADRAVAAAARFGVPLTEADAQRGKCASAAVVRSDSALLMPSS</sequence>
<accession>A0A183IBQ7</accession>
<keyword evidence="2" id="KW-1185">Reference proteome</keyword>
<dbReference type="Proteomes" id="UP000270296">
    <property type="component" value="Unassembled WGS sequence"/>
</dbReference>
<dbReference type="EMBL" id="UZAM01006694">
    <property type="protein sequence ID" value="VDO93037.1"/>
    <property type="molecule type" value="Genomic_DNA"/>
</dbReference>
<gene>
    <name evidence="1" type="ORF">SBAD_LOCUS1051</name>
</gene>
<proteinExistence type="predicted"/>
<dbReference type="WBParaSite" id="SBAD_0000108301-mRNA-1">
    <property type="protein sequence ID" value="SBAD_0000108301-mRNA-1"/>
    <property type="gene ID" value="SBAD_0000108301"/>
</dbReference>
<evidence type="ECO:0000313" key="1">
    <source>
        <dbReference type="EMBL" id="VDO93037.1"/>
    </source>
</evidence>
<evidence type="ECO:0000313" key="3">
    <source>
        <dbReference type="WBParaSite" id="SBAD_0000108301-mRNA-1"/>
    </source>
</evidence>
<dbReference type="AlphaFoldDB" id="A0A183IBQ7"/>
<organism evidence="3">
    <name type="scientific">Soboliphyme baturini</name>
    <dbReference type="NCBI Taxonomy" id="241478"/>
    <lineage>
        <taxon>Eukaryota</taxon>
        <taxon>Metazoa</taxon>
        <taxon>Ecdysozoa</taxon>
        <taxon>Nematoda</taxon>
        <taxon>Enoplea</taxon>
        <taxon>Dorylaimia</taxon>
        <taxon>Dioctophymatida</taxon>
        <taxon>Dioctophymatoidea</taxon>
        <taxon>Soboliphymatidae</taxon>
        <taxon>Soboliphyme</taxon>
    </lineage>
</organism>
<name>A0A183IBQ7_9BILA</name>
<evidence type="ECO:0000313" key="2">
    <source>
        <dbReference type="Proteomes" id="UP000270296"/>
    </source>
</evidence>
<reference evidence="1 2" key="2">
    <citation type="submission" date="2018-11" db="EMBL/GenBank/DDBJ databases">
        <authorList>
            <consortium name="Pathogen Informatics"/>
        </authorList>
    </citation>
    <scope>NUCLEOTIDE SEQUENCE [LARGE SCALE GENOMIC DNA]</scope>
</reference>